<dbReference type="GO" id="GO:0016747">
    <property type="term" value="F:acyltransferase activity, transferring groups other than amino-acyl groups"/>
    <property type="evidence" value="ECO:0007669"/>
    <property type="project" value="InterPro"/>
</dbReference>
<evidence type="ECO:0000256" key="3">
    <source>
        <dbReference type="ARBA" id="ARBA00022679"/>
    </source>
</evidence>
<dbReference type="Gene3D" id="3.40.47.10">
    <property type="match status" value="1"/>
</dbReference>
<dbReference type="InterPro" id="IPR020613">
    <property type="entry name" value="Thiolase_CS"/>
</dbReference>
<keyword evidence="5" id="KW-0446">Lipid-binding</keyword>
<evidence type="ECO:0000313" key="11">
    <source>
        <dbReference type="Proteomes" id="UP000054387"/>
    </source>
</evidence>
<dbReference type="NCBIfam" id="NF004720">
    <property type="entry name" value="PRK06064.1"/>
    <property type="match status" value="1"/>
</dbReference>
<keyword evidence="4" id="KW-0445">Lipid transport</keyword>
<dbReference type="CDD" id="cd00829">
    <property type="entry name" value="SCP-x_thiolase"/>
    <property type="match status" value="1"/>
</dbReference>
<evidence type="ECO:0000313" key="10">
    <source>
        <dbReference type="EMBL" id="KTG10739.1"/>
    </source>
</evidence>
<dbReference type="PIRSF" id="PIRSF000429">
    <property type="entry name" value="Ac-CoA_Ac_transf"/>
    <property type="match status" value="1"/>
</dbReference>
<reference evidence="10 11" key="1">
    <citation type="submission" date="2015-12" db="EMBL/GenBank/DDBJ databases">
        <title>Haloprofundus marisrubri gen. nov., sp. nov., an extremely halophilic archaeon isolated from the Discovery deep brine-seawater interface in the Red Sea.</title>
        <authorList>
            <person name="Zhang G."/>
            <person name="Stingl U."/>
            <person name="Rashid M."/>
        </authorList>
    </citation>
    <scope>NUCLEOTIDE SEQUENCE [LARGE SCALE GENOMIC DNA]</scope>
    <source>
        <strain evidence="10 11">SB9</strain>
    </source>
</reference>
<dbReference type="GO" id="GO:0008289">
    <property type="term" value="F:lipid binding"/>
    <property type="evidence" value="ECO:0007669"/>
    <property type="project" value="UniProtKB-KW"/>
</dbReference>
<evidence type="ECO:0000256" key="7">
    <source>
        <dbReference type="ARBA" id="ARBA00032316"/>
    </source>
</evidence>
<dbReference type="InterPro" id="IPR016039">
    <property type="entry name" value="Thiolase-like"/>
</dbReference>
<comment type="caution">
    <text evidence="10">The sequence shown here is derived from an EMBL/GenBank/DDBJ whole genome shotgun (WGS) entry which is preliminary data.</text>
</comment>
<accession>A0A0W1RB31</accession>
<evidence type="ECO:0000256" key="5">
    <source>
        <dbReference type="ARBA" id="ARBA00023121"/>
    </source>
</evidence>
<dbReference type="InterPro" id="IPR020616">
    <property type="entry name" value="Thiolase_N"/>
</dbReference>
<organism evidence="10 11">
    <name type="scientific">Haloprofundus marisrubri</name>
    <dbReference type="NCBI Taxonomy" id="1514971"/>
    <lineage>
        <taxon>Archaea</taxon>
        <taxon>Methanobacteriati</taxon>
        <taxon>Methanobacteriota</taxon>
        <taxon>Stenosarchaea group</taxon>
        <taxon>Halobacteria</taxon>
        <taxon>Halobacteriales</taxon>
        <taxon>Haloferacaceae</taxon>
        <taxon>Haloprofundus</taxon>
    </lineage>
</organism>
<dbReference type="InterPro" id="IPR055140">
    <property type="entry name" value="Thiolase_C_2"/>
</dbReference>
<sequence length="387" mass="39950">MNGVCVVGMGTTEFGVHEEGIAELGVTAVGRALRSSGVDRDDVDALYLGNFVAGMLEGQETLAPLVADSVGLTGIPTMKTEGACASSGIAFRQAYQAIRTGIHDVVVVTGVERMTNAETPEFTRALGSAADHGTDGATGLTFPGFYGLVLDRYMHEYGATREQVAAVSVKNRENGASNPRARFRSPVTVDDVVDSRLVADPLRLYDCCPAADGGAAVVLASADVAESFTDRPISVLGSGHATGRSAAYRYDDLTTLEATTLAAEEAYETAELSPDDVDVVELHDCFSAAEIGDSEDLGFFEKGEGATAVAEGRTAVDGEIPINPSGGLLSKGHPVGATGIGQIYEVCLQLLGDHENQVDDAEVGLAHNLGGSGAVSTVTVLGGPSHV</sequence>
<dbReference type="RefSeq" id="WP_058580537.1">
    <property type="nucleotide sequence ID" value="NZ_LOPU01000016.1"/>
</dbReference>
<dbReference type="PROSITE" id="PS00737">
    <property type="entry name" value="THIOLASE_2"/>
    <property type="match status" value="1"/>
</dbReference>
<proteinExistence type="predicted"/>
<keyword evidence="2" id="KW-0813">Transport</keyword>
<feature type="domain" description="Thiolase N-terminal" evidence="8">
    <location>
        <begin position="4"/>
        <end position="222"/>
    </location>
</feature>
<dbReference type="Pfam" id="PF22691">
    <property type="entry name" value="Thiolase_C_1"/>
    <property type="match status" value="1"/>
</dbReference>
<dbReference type="SUPFAM" id="SSF53901">
    <property type="entry name" value="Thiolase-like"/>
    <property type="match status" value="2"/>
</dbReference>
<dbReference type="PANTHER" id="PTHR42870:SF6">
    <property type="entry name" value="ACETYL-COA C-ACYLTRANSFERASE"/>
    <property type="match status" value="1"/>
</dbReference>
<evidence type="ECO:0000259" key="8">
    <source>
        <dbReference type="Pfam" id="PF00108"/>
    </source>
</evidence>
<evidence type="ECO:0000256" key="6">
    <source>
        <dbReference type="ARBA" id="ARBA00023229"/>
    </source>
</evidence>
<dbReference type="AlphaFoldDB" id="A0A0W1RB31"/>
<gene>
    <name evidence="10" type="ORF">AUR64_05980</name>
</gene>
<keyword evidence="3" id="KW-0808">Transferase</keyword>
<dbReference type="Proteomes" id="UP000054387">
    <property type="component" value="Unassembled WGS sequence"/>
</dbReference>
<dbReference type="PANTHER" id="PTHR42870">
    <property type="entry name" value="ACETYL-COA C-ACETYLTRANSFERASE"/>
    <property type="match status" value="1"/>
</dbReference>
<evidence type="ECO:0000256" key="4">
    <source>
        <dbReference type="ARBA" id="ARBA00023055"/>
    </source>
</evidence>
<name>A0A0W1RB31_9EURY</name>
<dbReference type="GO" id="GO:0008299">
    <property type="term" value="P:isoprenoid biosynthetic process"/>
    <property type="evidence" value="ECO:0007669"/>
    <property type="project" value="UniProtKB-KW"/>
</dbReference>
<evidence type="ECO:0000259" key="9">
    <source>
        <dbReference type="Pfam" id="PF22691"/>
    </source>
</evidence>
<dbReference type="EMBL" id="LOPU01000016">
    <property type="protein sequence ID" value="KTG10739.1"/>
    <property type="molecule type" value="Genomic_DNA"/>
</dbReference>
<evidence type="ECO:0000256" key="2">
    <source>
        <dbReference type="ARBA" id="ARBA00022448"/>
    </source>
</evidence>
<dbReference type="InterPro" id="IPR002155">
    <property type="entry name" value="Thiolase"/>
</dbReference>
<dbReference type="EC" id="2.3.1.176" evidence="1"/>
<keyword evidence="11" id="KW-1185">Reference proteome</keyword>
<feature type="domain" description="Thiolase C-terminal" evidence="9">
    <location>
        <begin position="242"/>
        <end position="382"/>
    </location>
</feature>
<evidence type="ECO:0000256" key="1">
    <source>
        <dbReference type="ARBA" id="ARBA00012352"/>
    </source>
</evidence>
<dbReference type="Pfam" id="PF00108">
    <property type="entry name" value="Thiolase_N"/>
    <property type="match status" value="1"/>
</dbReference>
<dbReference type="GO" id="GO:0006869">
    <property type="term" value="P:lipid transport"/>
    <property type="evidence" value="ECO:0007669"/>
    <property type="project" value="UniProtKB-KW"/>
</dbReference>
<keyword evidence="6" id="KW-0414">Isoprene biosynthesis</keyword>
<protein>
    <recommendedName>
        <fullName evidence="1">propanoyl-CoA C-acyltransferase</fullName>
        <ecNumber evidence="1">2.3.1.176</ecNumber>
    </recommendedName>
    <alternativeName>
        <fullName evidence="7">Propanoyl-CoA C-acyltransferase</fullName>
    </alternativeName>
</protein>
<dbReference type="STRING" id="1514971.AUR64_05980"/>